<dbReference type="InterPro" id="IPR001087">
    <property type="entry name" value="GDSL"/>
</dbReference>
<gene>
    <name evidence="50" type="primary">LOC110529800</name>
</gene>
<evidence type="ECO:0000256" key="49">
    <source>
        <dbReference type="SAM" id="SignalP"/>
    </source>
</evidence>
<dbReference type="GO" id="GO:0004806">
    <property type="term" value="F:triacylglycerol lipase activity"/>
    <property type="evidence" value="ECO:0007669"/>
    <property type="project" value="UniProtKB-EC"/>
</dbReference>
<dbReference type="InterPro" id="IPR036514">
    <property type="entry name" value="SGNH_hydro_sf"/>
</dbReference>
<evidence type="ECO:0000313" key="51">
    <source>
        <dbReference type="Proteomes" id="UP000694395"/>
    </source>
</evidence>
<proteinExistence type="inferred from homology"/>
<dbReference type="EC" id="3.1.1.3" evidence="5"/>
<evidence type="ECO:0000256" key="28">
    <source>
        <dbReference type="ARBA" id="ARBA00047459"/>
    </source>
</evidence>
<comment type="catalytic activity">
    <reaction evidence="27">
        <text>1-(9Z-octadecenoyl)-glycerol + H2O = glycerol + (9Z)-octadecenoate + H(+)</text>
        <dbReference type="Rhea" id="RHEA:38487"/>
        <dbReference type="ChEBI" id="CHEBI:15377"/>
        <dbReference type="ChEBI" id="CHEBI:15378"/>
        <dbReference type="ChEBI" id="CHEBI:17754"/>
        <dbReference type="ChEBI" id="CHEBI:30823"/>
        <dbReference type="ChEBI" id="CHEBI:75342"/>
    </reaction>
    <physiologicalReaction direction="left-to-right" evidence="27">
        <dbReference type="Rhea" id="RHEA:38488"/>
    </physiologicalReaction>
</comment>
<feature type="chain" id="PRO_5035462384" description="Phospholipase B1, membrane-associated" evidence="49">
    <location>
        <begin position="29"/>
        <end position="1107"/>
    </location>
</feature>
<dbReference type="SUPFAM" id="SSF52266">
    <property type="entry name" value="SGNH hydrolase"/>
    <property type="match status" value="2"/>
</dbReference>
<comment type="catalytic activity">
    <reaction evidence="37">
        <text>a 1-acyl-sn-glycero-3-phosphocholine + H2O = sn-glycerol 3-phosphocholine + a fatty acid + H(+)</text>
        <dbReference type="Rhea" id="RHEA:15177"/>
        <dbReference type="ChEBI" id="CHEBI:15377"/>
        <dbReference type="ChEBI" id="CHEBI:15378"/>
        <dbReference type="ChEBI" id="CHEBI:16870"/>
        <dbReference type="ChEBI" id="CHEBI:28868"/>
        <dbReference type="ChEBI" id="CHEBI:58168"/>
        <dbReference type="EC" id="3.1.1.5"/>
    </reaction>
    <physiologicalReaction direction="left-to-right" evidence="37">
        <dbReference type="Rhea" id="RHEA:15178"/>
    </physiologicalReaction>
</comment>
<evidence type="ECO:0000256" key="46">
    <source>
        <dbReference type="ARBA" id="ARBA00049461"/>
    </source>
</evidence>
<evidence type="ECO:0000256" key="16">
    <source>
        <dbReference type="ARBA" id="ARBA00023264"/>
    </source>
</evidence>
<evidence type="ECO:0000256" key="24">
    <source>
        <dbReference type="ARBA" id="ARBA00045916"/>
    </source>
</evidence>
<dbReference type="InterPro" id="IPR038885">
    <property type="entry name" value="PLB1"/>
</dbReference>
<dbReference type="GO" id="GO:0004622">
    <property type="term" value="F:phosphatidylcholine lysophospholipase activity"/>
    <property type="evidence" value="ECO:0007669"/>
    <property type="project" value="UniProtKB-EC"/>
</dbReference>
<feature type="signal peptide" evidence="49">
    <location>
        <begin position="1"/>
        <end position="28"/>
    </location>
</feature>
<dbReference type="RefSeq" id="XP_021468011.2">
    <property type="nucleotide sequence ID" value="XM_021612336.2"/>
</dbReference>
<evidence type="ECO:0000256" key="40">
    <source>
        <dbReference type="ARBA" id="ARBA00048699"/>
    </source>
</evidence>
<evidence type="ECO:0000256" key="34">
    <source>
        <dbReference type="ARBA" id="ARBA00048362"/>
    </source>
</evidence>
<evidence type="ECO:0000256" key="38">
    <source>
        <dbReference type="ARBA" id="ARBA00048613"/>
    </source>
</evidence>
<dbReference type="Proteomes" id="UP000694395">
    <property type="component" value="Chromosome 8"/>
</dbReference>
<reference evidence="50" key="1">
    <citation type="submission" date="2020-07" db="EMBL/GenBank/DDBJ databases">
        <title>A long reads based de novo assembly of the rainbow trout Arlee double haploid line genome.</title>
        <authorList>
            <person name="Gao G."/>
            <person name="Palti Y."/>
        </authorList>
    </citation>
    <scope>NUCLEOTIDE SEQUENCE [LARGE SCALE GENOMIC DNA]</scope>
</reference>
<comment type="catalytic activity">
    <reaction evidence="40">
        <text>1-hexadecanoyl-2-(9Z-octadecenoyl)-sn-glycero-3-phosphocholine + H2O = 1-hexadecanoyl-sn-glycero-3-phosphocholine + (9Z)-octadecenoate + H(+)</text>
        <dbReference type="Rhea" id="RHEA:38779"/>
        <dbReference type="ChEBI" id="CHEBI:15377"/>
        <dbReference type="ChEBI" id="CHEBI:15378"/>
        <dbReference type="ChEBI" id="CHEBI:30823"/>
        <dbReference type="ChEBI" id="CHEBI:72998"/>
        <dbReference type="ChEBI" id="CHEBI:73001"/>
    </reaction>
    <physiologicalReaction direction="left-to-right" evidence="40">
        <dbReference type="Rhea" id="RHEA:38780"/>
    </physiologicalReaction>
</comment>
<comment type="catalytic activity">
    <reaction evidence="26">
        <text>1,3-dihexadecanoyl-2-(9Z-octadecenoyl)glycerol + H2O = 1-hexadecanoyl-2-(9Z-octadecenoyl)-glycerol + hexadecanoate + H(+)</text>
        <dbReference type="Rhea" id="RHEA:40979"/>
        <dbReference type="ChEBI" id="CHEBI:7896"/>
        <dbReference type="ChEBI" id="CHEBI:15377"/>
        <dbReference type="ChEBI" id="CHEBI:15378"/>
        <dbReference type="ChEBI" id="CHEBI:75585"/>
        <dbReference type="ChEBI" id="CHEBI:75688"/>
    </reaction>
    <physiologicalReaction direction="left-to-right" evidence="26">
        <dbReference type="Rhea" id="RHEA:40980"/>
    </physiologicalReaction>
</comment>
<evidence type="ECO:0000256" key="3">
    <source>
        <dbReference type="ARBA" id="ARBA00013274"/>
    </source>
</evidence>
<dbReference type="Pfam" id="PF00657">
    <property type="entry name" value="Lipase_GDSL"/>
    <property type="match status" value="2"/>
</dbReference>
<comment type="catalytic activity">
    <reaction evidence="34">
        <text>1-hexadecanoyl-2-(9Z,12Z-octadecadienoyl)-sn-glycero-3-phosphocholine + H2O = 2-(9Z,12Z-octadecadienoyl)-sn-glycero-3-phosphocholine + hexadecanoate + H(+)</text>
        <dbReference type="Rhea" id="RHEA:40971"/>
        <dbReference type="ChEBI" id="CHEBI:7896"/>
        <dbReference type="ChEBI" id="CHEBI:15377"/>
        <dbReference type="ChEBI" id="CHEBI:15378"/>
        <dbReference type="ChEBI" id="CHEBI:73002"/>
        <dbReference type="ChEBI" id="CHEBI:76084"/>
    </reaction>
    <physiologicalReaction direction="left-to-right" evidence="34">
        <dbReference type="Rhea" id="RHEA:40972"/>
    </physiologicalReaction>
</comment>
<evidence type="ECO:0000256" key="43">
    <source>
        <dbReference type="ARBA" id="ARBA00048939"/>
    </source>
</evidence>
<comment type="catalytic activity">
    <reaction evidence="41">
        <text>1,3-dihexadecanoyl-2-(9Z-octadecenoyl)glycerol + H2O = 1,3-dihexadecanoylglycerol + (9Z)-octadecenoate + H(+)</text>
        <dbReference type="Rhea" id="RHEA:40983"/>
        <dbReference type="ChEBI" id="CHEBI:15377"/>
        <dbReference type="ChEBI" id="CHEBI:15378"/>
        <dbReference type="ChEBI" id="CHEBI:30823"/>
        <dbReference type="ChEBI" id="CHEBI:75688"/>
        <dbReference type="ChEBI" id="CHEBI:77619"/>
    </reaction>
    <physiologicalReaction direction="left-to-right" evidence="41">
        <dbReference type="Rhea" id="RHEA:40984"/>
    </physiologicalReaction>
</comment>
<keyword evidence="51" id="KW-1185">Reference proteome</keyword>
<dbReference type="EC" id="3.1.1.4" evidence="4"/>
<dbReference type="CDD" id="cd01824">
    <property type="entry name" value="Phospholipase_B_like"/>
    <property type="match status" value="2"/>
</dbReference>
<evidence type="ECO:0000256" key="31">
    <source>
        <dbReference type="ARBA" id="ARBA00048049"/>
    </source>
</evidence>
<dbReference type="OrthoDB" id="10265800at2759"/>
<evidence type="ECO:0000256" key="12">
    <source>
        <dbReference type="ARBA" id="ARBA00022989"/>
    </source>
</evidence>
<dbReference type="InterPro" id="IPR008265">
    <property type="entry name" value="Lipase_GDSL_AS"/>
</dbReference>
<keyword evidence="9 49" id="KW-0732">Signal</keyword>
<evidence type="ECO:0000256" key="21">
    <source>
        <dbReference type="ARBA" id="ARBA00031182"/>
    </source>
</evidence>
<comment type="catalytic activity">
    <reaction evidence="18">
        <text>1-hexadecanoyl-2-(9Z,12Z-octadecadienoyl)-sn-glycero-3-phosphocholine + H2O = (9Z,12Z)-octadecadienoate + 1-hexadecanoyl-sn-glycero-3-phosphocholine + H(+)</text>
        <dbReference type="Rhea" id="RHEA:40811"/>
        <dbReference type="ChEBI" id="CHEBI:15377"/>
        <dbReference type="ChEBI" id="CHEBI:15378"/>
        <dbReference type="ChEBI" id="CHEBI:30245"/>
        <dbReference type="ChEBI" id="CHEBI:72998"/>
        <dbReference type="ChEBI" id="CHEBI:73002"/>
    </reaction>
    <physiologicalReaction direction="left-to-right" evidence="18">
        <dbReference type="Rhea" id="RHEA:40812"/>
    </physiologicalReaction>
</comment>
<evidence type="ECO:0000313" key="50">
    <source>
        <dbReference type="Ensembl" id="ENSOMYP00000133778.1"/>
    </source>
</evidence>
<evidence type="ECO:0000256" key="37">
    <source>
        <dbReference type="ARBA" id="ARBA00048454"/>
    </source>
</evidence>
<dbReference type="GO" id="GO:0016324">
    <property type="term" value="C:apical plasma membrane"/>
    <property type="evidence" value="ECO:0007669"/>
    <property type="project" value="UniProtKB-SubCell"/>
</dbReference>
<comment type="catalytic activity">
    <reaction evidence="30">
        <text>1-hexadecanoyl-2-(9Z-octadecenoyl)-sn-glycero-3-phospho-(1'-sn-glycerol) + H2O = 1-hexadecanoyl-sn-glycero-3-phospho-(1'-sn-glycerol) + (9Z)-octadecenoate + H(+)</text>
        <dbReference type="Rhea" id="RHEA:40919"/>
        <dbReference type="ChEBI" id="CHEBI:15377"/>
        <dbReference type="ChEBI" id="CHEBI:15378"/>
        <dbReference type="ChEBI" id="CHEBI:30823"/>
        <dbReference type="ChEBI" id="CHEBI:72841"/>
        <dbReference type="ChEBI" id="CHEBI:75158"/>
    </reaction>
    <physiologicalReaction direction="left-to-right" evidence="30">
        <dbReference type="Rhea" id="RHEA:40920"/>
    </physiologicalReaction>
</comment>
<evidence type="ECO:0000256" key="26">
    <source>
        <dbReference type="ARBA" id="ARBA00047363"/>
    </source>
</evidence>
<evidence type="ECO:0000256" key="32">
    <source>
        <dbReference type="ARBA" id="ARBA00048058"/>
    </source>
</evidence>
<evidence type="ECO:0000256" key="20">
    <source>
        <dbReference type="ARBA" id="ARBA00029723"/>
    </source>
</evidence>
<evidence type="ECO:0000256" key="45">
    <source>
        <dbReference type="ARBA" id="ARBA00049372"/>
    </source>
</evidence>
<evidence type="ECO:0000256" key="36">
    <source>
        <dbReference type="ARBA" id="ARBA00048386"/>
    </source>
</evidence>
<comment type="catalytic activity">
    <reaction evidence="32">
        <text>1,2-di-(9Z-octadecenoyl)-sn-glycero-3-phosphocholine + H2O = 1-(9Z-octadecenoyl)-sn-glycero-3-phosphocholine + (9Z)-octadecenoate + H(+)</text>
        <dbReference type="Rhea" id="RHEA:40923"/>
        <dbReference type="ChEBI" id="CHEBI:15377"/>
        <dbReference type="ChEBI" id="CHEBI:15378"/>
        <dbReference type="ChEBI" id="CHEBI:28610"/>
        <dbReference type="ChEBI" id="CHEBI:30823"/>
        <dbReference type="ChEBI" id="CHEBI:74669"/>
    </reaction>
    <physiologicalReaction direction="left-to-right" evidence="32">
        <dbReference type="Rhea" id="RHEA:40924"/>
    </physiologicalReaction>
</comment>
<dbReference type="PANTHER" id="PTHR21325:SF52">
    <property type="entry name" value="PHOSPHOLIPASE B1, MEMBRANE-ASSOCIATED"/>
    <property type="match status" value="1"/>
</dbReference>
<evidence type="ECO:0000256" key="44">
    <source>
        <dbReference type="ARBA" id="ARBA00049363"/>
    </source>
</evidence>
<comment type="catalytic activity">
    <reaction evidence="25">
        <text>1-hexadecanoyl-2-(9Z)-octadecenoyl-3-octadecanoyl-sn-glycerol + H2O = 2-(9Z-octadecenoyl)-3-octadecanoyl-sn-glycerol + hexadecanoate + H(+)</text>
        <dbReference type="Rhea" id="RHEA:41107"/>
        <dbReference type="ChEBI" id="CHEBI:7896"/>
        <dbReference type="ChEBI" id="CHEBI:15377"/>
        <dbReference type="ChEBI" id="CHEBI:15378"/>
        <dbReference type="ChEBI" id="CHEBI:75558"/>
        <dbReference type="ChEBI" id="CHEBI:77623"/>
    </reaction>
    <physiologicalReaction direction="left-to-right" evidence="25">
        <dbReference type="Rhea" id="RHEA:41108"/>
    </physiologicalReaction>
</comment>
<organism evidence="50 51">
    <name type="scientific">Oncorhynchus mykiss</name>
    <name type="common">Rainbow trout</name>
    <name type="synonym">Salmo gairdneri</name>
    <dbReference type="NCBI Taxonomy" id="8022"/>
    <lineage>
        <taxon>Eukaryota</taxon>
        <taxon>Metazoa</taxon>
        <taxon>Chordata</taxon>
        <taxon>Craniata</taxon>
        <taxon>Vertebrata</taxon>
        <taxon>Euteleostomi</taxon>
        <taxon>Actinopterygii</taxon>
        <taxon>Neopterygii</taxon>
        <taxon>Teleostei</taxon>
        <taxon>Protacanthopterygii</taxon>
        <taxon>Salmoniformes</taxon>
        <taxon>Salmonidae</taxon>
        <taxon>Salmoninae</taxon>
        <taxon>Oncorhynchus</taxon>
    </lineage>
</organism>
<evidence type="ECO:0000256" key="5">
    <source>
        <dbReference type="ARBA" id="ARBA00013279"/>
    </source>
</evidence>
<evidence type="ECO:0000256" key="11">
    <source>
        <dbReference type="ARBA" id="ARBA00022801"/>
    </source>
</evidence>
<evidence type="ECO:0000256" key="18">
    <source>
        <dbReference type="ARBA" id="ARBA00023408"/>
    </source>
</evidence>
<evidence type="ECO:0000256" key="6">
    <source>
        <dbReference type="ARBA" id="ARBA00015133"/>
    </source>
</evidence>
<keyword evidence="11" id="KW-0378">Hydrolase</keyword>
<reference evidence="50" key="2">
    <citation type="submission" date="2025-08" db="UniProtKB">
        <authorList>
            <consortium name="Ensembl"/>
        </authorList>
    </citation>
    <scope>IDENTIFICATION</scope>
</reference>
<protein>
    <recommendedName>
        <fullName evidence="6">Phospholipase B1, membrane-associated</fullName>
        <ecNumber evidence="5">3.1.1.3</ecNumber>
        <ecNumber evidence="4">3.1.1.4</ecNumber>
        <ecNumber evidence="3">3.1.1.5</ecNumber>
    </recommendedName>
    <alternativeName>
        <fullName evidence="20">Lysophospholipase</fullName>
    </alternativeName>
    <alternativeName>
        <fullName evidence="21">Phospholipase A2</fullName>
    </alternativeName>
    <alternativeName>
        <fullName evidence="23">Phospholipase B/lipase</fullName>
    </alternativeName>
    <alternativeName>
        <fullName evidence="22">Triacylglycerol lipase</fullName>
    </alternativeName>
</protein>
<dbReference type="GO" id="GO:0004623">
    <property type="term" value="F:phospholipase A2 activity"/>
    <property type="evidence" value="ECO:0007669"/>
    <property type="project" value="UniProtKB-EC"/>
</dbReference>
<comment type="catalytic activity">
    <reaction evidence="39">
        <text>1-hexadecanoyl-sn-glycero-3-phosphocholine + H2O = sn-glycerol 3-phosphocholine + hexadecanoate + H(+)</text>
        <dbReference type="Rhea" id="RHEA:40435"/>
        <dbReference type="ChEBI" id="CHEBI:7896"/>
        <dbReference type="ChEBI" id="CHEBI:15377"/>
        <dbReference type="ChEBI" id="CHEBI:15378"/>
        <dbReference type="ChEBI" id="CHEBI:16870"/>
        <dbReference type="ChEBI" id="CHEBI:72998"/>
    </reaction>
    <physiologicalReaction direction="left-to-right" evidence="39">
        <dbReference type="Rhea" id="RHEA:40436"/>
    </physiologicalReaction>
</comment>
<evidence type="ECO:0000256" key="1">
    <source>
        <dbReference type="ARBA" id="ARBA00004247"/>
    </source>
</evidence>
<evidence type="ECO:0000256" key="48">
    <source>
        <dbReference type="SAM" id="Phobius"/>
    </source>
</evidence>
<comment type="catalytic activity">
    <reaction evidence="17">
        <text>a triacylglycerol + H2O = a diacylglycerol + a fatty acid + H(+)</text>
        <dbReference type="Rhea" id="RHEA:12044"/>
        <dbReference type="ChEBI" id="CHEBI:15377"/>
        <dbReference type="ChEBI" id="CHEBI:15378"/>
        <dbReference type="ChEBI" id="CHEBI:17855"/>
        <dbReference type="ChEBI" id="CHEBI:18035"/>
        <dbReference type="ChEBI" id="CHEBI:28868"/>
        <dbReference type="EC" id="3.1.1.3"/>
    </reaction>
    <physiologicalReaction direction="left-to-right" evidence="17">
        <dbReference type="Rhea" id="RHEA:12045"/>
    </physiologicalReaction>
</comment>
<dbReference type="Ensembl" id="ENSOMYT00000123972.1">
    <property type="protein sequence ID" value="ENSOMYP00000133778.1"/>
    <property type="gene ID" value="ENSOMYG00000059802.1"/>
</dbReference>
<evidence type="ECO:0000256" key="15">
    <source>
        <dbReference type="ARBA" id="ARBA00023180"/>
    </source>
</evidence>
<evidence type="ECO:0000256" key="25">
    <source>
        <dbReference type="ARBA" id="ARBA00047324"/>
    </source>
</evidence>
<evidence type="ECO:0000256" key="4">
    <source>
        <dbReference type="ARBA" id="ARBA00013278"/>
    </source>
</evidence>
<comment type="function">
    <text evidence="24">Calcium-independent membrane-associated phospholipase that catalyzes complete diacylation of phospholipids by hydrolyzing both sn-1 and sn-2 fatty acyl chains attached to the glycerol backbone (phospholipase B activity). Has dual phospholipase and lysophospholipase activities toward diacylphospholipids. Preferentially cleaves sn-2 ester bonds over sn-1 bonds. Acts as a lipase toward glycerolipid substrates. Hydrolyzes fatty acyl chains of diacylglycerols with preference for the sn-2 position and of triacylglycerols with not positional selectivity. May also hydrolyze long chain retinyl esters such as retinyl palmitate. May contribute to digestion of dietary phospholipids, glycerolipids and retinoids, facilitating lipid absorption at the brush border.</text>
</comment>
<dbReference type="EC" id="3.1.1.5" evidence="3"/>
<evidence type="ECO:0000256" key="17">
    <source>
        <dbReference type="ARBA" id="ARBA00023369"/>
    </source>
</evidence>
<dbReference type="PANTHER" id="PTHR21325">
    <property type="entry name" value="PHOSPHOLIPASE B, PLB1"/>
    <property type="match status" value="1"/>
</dbReference>
<keyword evidence="10" id="KW-0677">Repeat</keyword>
<feature type="transmembrane region" description="Helical" evidence="48">
    <location>
        <begin position="1062"/>
        <end position="1084"/>
    </location>
</feature>
<comment type="subcellular location">
    <subcellularLocation>
        <location evidence="1">Apical cell membrane</location>
        <topology evidence="1">Single-pass type I membrane protein</topology>
    </subcellularLocation>
</comment>
<evidence type="ECO:0000256" key="23">
    <source>
        <dbReference type="ARBA" id="ARBA00033022"/>
    </source>
</evidence>
<evidence type="ECO:0000256" key="35">
    <source>
        <dbReference type="ARBA" id="ARBA00048374"/>
    </source>
</evidence>
<evidence type="ECO:0000256" key="22">
    <source>
        <dbReference type="ARBA" id="ARBA00031485"/>
    </source>
</evidence>
<accession>A0A8K9XK97</accession>
<comment type="catalytic activity">
    <reaction evidence="36">
        <text>1,2,3-tri-(9Z-octadecenoyl)-glycerol + H2O = di-(9Z)-octadecenoylglycerol + (9Z)-octadecenoate + H(+)</text>
        <dbReference type="Rhea" id="RHEA:38575"/>
        <dbReference type="ChEBI" id="CHEBI:15377"/>
        <dbReference type="ChEBI" id="CHEBI:15378"/>
        <dbReference type="ChEBI" id="CHEBI:30823"/>
        <dbReference type="ChEBI" id="CHEBI:53753"/>
        <dbReference type="ChEBI" id="CHEBI:75945"/>
    </reaction>
    <physiologicalReaction direction="left-to-right" evidence="36">
        <dbReference type="Rhea" id="RHEA:38576"/>
    </physiologicalReaction>
</comment>
<reference evidence="50" key="3">
    <citation type="submission" date="2025-09" db="UniProtKB">
        <authorList>
            <consortium name="Ensembl"/>
        </authorList>
    </citation>
    <scope>IDENTIFICATION</scope>
</reference>
<dbReference type="AlphaFoldDB" id="A0A8K9XK97"/>
<dbReference type="GO" id="GO:0006644">
    <property type="term" value="P:phospholipid metabolic process"/>
    <property type="evidence" value="ECO:0007669"/>
    <property type="project" value="TreeGrafter"/>
</dbReference>
<evidence type="ECO:0000256" key="42">
    <source>
        <dbReference type="ARBA" id="ARBA00048872"/>
    </source>
</evidence>
<comment type="catalytic activity">
    <reaction evidence="43">
        <text>1-hexadecanoyl-2-(9Z)-octadecenoyl-3-octadecanoyl-sn-glycerol + H2O = 1-hexadecanoyl-3-octadecanoyl-sn-glycerol + (9Z)-octadecenoate + H(+)</text>
        <dbReference type="Rhea" id="RHEA:41103"/>
        <dbReference type="ChEBI" id="CHEBI:15377"/>
        <dbReference type="ChEBI" id="CHEBI:15378"/>
        <dbReference type="ChEBI" id="CHEBI:30823"/>
        <dbReference type="ChEBI" id="CHEBI:77623"/>
        <dbReference type="ChEBI" id="CHEBI:77624"/>
    </reaction>
    <physiologicalReaction direction="left-to-right" evidence="43">
        <dbReference type="Rhea" id="RHEA:41104"/>
    </physiologicalReaction>
</comment>
<evidence type="ECO:0000256" key="30">
    <source>
        <dbReference type="ARBA" id="ARBA00048015"/>
    </source>
</evidence>
<keyword evidence="7" id="KW-1003">Cell membrane</keyword>
<keyword evidence="15" id="KW-0325">Glycoprotein</keyword>
<comment type="catalytic activity">
    <reaction evidence="33">
        <text>1,2-dihexadecanoyl-sn-glycero-3-phosphocholine + H2O = 1-hexadecanoyl-sn-glycero-3-phosphocholine + hexadecanoate + H(+)</text>
        <dbReference type="Rhea" id="RHEA:41223"/>
        <dbReference type="ChEBI" id="CHEBI:7896"/>
        <dbReference type="ChEBI" id="CHEBI:15377"/>
        <dbReference type="ChEBI" id="CHEBI:15378"/>
        <dbReference type="ChEBI" id="CHEBI:72998"/>
        <dbReference type="ChEBI" id="CHEBI:72999"/>
    </reaction>
    <physiologicalReaction direction="left-to-right" evidence="33">
        <dbReference type="Rhea" id="RHEA:41224"/>
    </physiologicalReaction>
</comment>
<keyword evidence="14 48" id="KW-0472">Membrane</keyword>
<comment type="catalytic activity">
    <reaction evidence="46">
        <text>2-(9Z-octadecenoyl)-glycerol + H2O = glycerol + (9Z)-octadecenoate + H(+)</text>
        <dbReference type="Rhea" id="RHEA:38491"/>
        <dbReference type="ChEBI" id="CHEBI:15377"/>
        <dbReference type="ChEBI" id="CHEBI:15378"/>
        <dbReference type="ChEBI" id="CHEBI:17754"/>
        <dbReference type="ChEBI" id="CHEBI:30823"/>
        <dbReference type="ChEBI" id="CHEBI:73990"/>
    </reaction>
    <physiologicalReaction direction="left-to-right" evidence="46">
        <dbReference type="Rhea" id="RHEA:38492"/>
    </physiologicalReaction>
</comment>
<dbReference type="GeneID" id="110529800"/>
<evidence type="ECO:0000256" key="7">
    <source>
        <dbReference type="ARBA" id="ARBA00022475"/>
    </source>
</evidence>
<evidence type="ECO:0000256" key="19">
    <source>
        <dbReference type="ARBA" id="ARBA00023422"/>
    </source>
</evidence>
<evidence type="ECO:0000256" key="10">
    <source>
        <dbReference type="ARBA" id="ARBA00022737"/>
    </source>
</evidence>
<name>A0A8K9XK97_ONCMY</name>
<dbReference type="Gene3D" id="3.40.50.1110">
    <property type="entry name" value="SGNH hydrolase"/>
    <property type="match status" value="2"/>
</dbReference>
<dbReference type="KEGG" id="omy:110529800"/>
<comment type="catalytic activity">
    <reaction evidence="38">
        <text>1-hexadecanoyl-2-(9Z-octadecenoyl)-sn-glycero-3-phosphoethanolamine + H2O = 1-hexadecanoyl-sn-glycero-3-phosphoethanolamine + (9Z)-octadecenoate + H(+)</text>
        <dbReference type="Rhea" id="RHEA:40911"/>
        <dbReference type="ChEBI" id="CHEBI:15377"/>
        <dbReference type="ChEBI" id="CHEBI:15378"/>
        <dbReference type="ChEBI" id="CHEBI:30823"/>
        <dbReference type="ChEBI" id="CHEBI:73004"/>
        <dbReference type="ChEBI" id="CHEBI:73007"/>
    </reaction>
    <physiologicalReaction direction="left-to-right" evidence="38">
        <dbReference type="Rhea" id="RHEA:40912"/>
    </physiologicalReaction>
</comment>
<comment type="catalytic activity">
    <reaction evidence="44">
        <text>1,2-dihexadecanoyl-sn-glycero-3-phosphocholine + 2 H2O = sn-glycerol 3-phosphocholine + 2 hexadecanoate + 2 H(+)</text>
        <dbReference type="Rhea" id="RHEA:40975"/>
        <dbReference type="ChEBI" id="CHEBI:7896"/>
        <dbReference type="ChEBI" id="CHEBI:15377"/>
        <dbReference type="ChEBI" id="CHEBI:15378"/>
        <dbReference type="ChEBI" id="CHEBI:16870"/>
        <dbReference type="ChEBI" id="CHEBI:72999"/>
    </reaction>
    <physiologicalReaction direction="left-to-right" evidence="44">
        <dbReference type="Rhea" id="RHEA:40976"/>
    </physiologicalReaction>
</comment>
<dbReference type="InterPro" id="IPR035547">
    <property type="entry name" value="Phospholipase_B"/>
</dbReference>
<dbReference type="GeneTree" id="ENSGT00530000063883"/>
<feature type="region of interest" description="Disordered" evidence="47">
    <location>
        <begin position="304"/>
        <end position="348"/>
    </location>
</feature>
<evidence type="ECO:0000256" key="27">
    <source>
        <dbReference type="ARBA" id="ARBA00047438"/>
    </source>
</evidence>
<comment type="similarity">
    <text evidence="2">Belongs to the 'GDSL' lipolytic enzyme family. Phospholipase B1 subfamily.</text>
</comment>
<comment type="catalytic activity">
    <reaction evidence="35">
        <text>1-octadecanoyl-2-(9Z,12Z)-octadecadienoyl-sn-glycerol + H2O = 1-octadecanoyl-sn-glycerol + (9Z,12Z)-octadecadienoate + H(+)</text>
        <dbReference type="Rhea" id="RHEA:40927"/>
        <dbReference type="ChEBI" id="CHEBI:15377"/>
        <dbReference type="ChEBI" id="CHEBI:15378"/>
        <dbReference type="ChEBI" id="CHEBI:30245"/>
        <dbReference type="ChEBI" id="CHEBI:75550"/>
        <dbReference type="ChEBI" id="CHEBI:77097"/>
    </reaction>
    <physiologicalReaction direction="left-to-right" evidence="35">
        <dbReference type="Rhea" id="RHEA:40928"/>
    </physiologicalReaction>
</comment>
<keyword evidence="16" id="KW-1208">Phospholipid metabolism</keyword>
<comment type="catalytic activity">
    <reaction evidence="19">
        <text>a 1,2-diacyl-sn-glycero-3-phosphocholine + H2O = a 1-acyl-sn-glycero-3-phosphocholine + a fatty acid + H(+)</text>
        <dbReference type="Rhea" id="RHEA:15801"/>
        <dbReference type="ChEBI" id="CHEBI:15377"/>
        <dbReference type="ChEBI" id="CHEBI:15378"/>
        <dbReference type="ChEBI" id="CHEBI:28868"/>
        <dbReference type="ChEBI" id="CHEBI:57643"/>
        <dbReference type="ChEBI" id="CHEBI:58168"/>
        <dbReference type="EC" id="3.1.1.4"/>
    </reaction>
    <physiologicalReaction direction="left-to-right" evidence="19">
        <dbReference type="Rhea" id="RHEA:15802"/>
    </physiologicalReaction>
</comment>
<evidence type="ECO:0000256" key="2">
    <source>
        <dbReference type="ARBA" id="ARBA00009979"/>
    </source>
</evidence>
<evidence type="ECO:0000256" key="29">
    <source>
        <dbReference type="ARBA" id="ARBA00048011"/>
    </source>
</evidence>
<comment type="catalytic activity">
    <reaction evidence="45">
        <text>1,3-di-(9Z-octadecenoyl)-glycerol + H2O = 1-(9Z-octadecenoyl)-glycerol + (9Z)-octadecenoate + H(+)</text>
        <dbReference type="Rhea" id="RHEA:39939"/>
        <dbReference type="ChEBI" id="CHEBI:15377"/>
        <dbReference type="ChEBI" id="CHEBI:15378"/>
        <dbReference type="ChEBI" id="CHEBI:30823"/>
        <dbReference type="ChEBI" id="CHEBI:75342"/>
        <dbReference type="ChEBI" id="CHEBI:75735"/>
    </reaction>
    <physiologicalReaction direction="left-to-right" evidence="45">
        <dbReference type="Rhea" id="RHEA:39940"/>
    </physiologicalReaction>
</comment>
<comment type="catalytic activity">
    <reaction evidence="42">
        <text>1-O-hexadecyl-2-(9Z)-octadecenoyl-sn-glycero-3-phosphocholine + H2O = 1-O-hexadecyl-sn-glycero-3-phosphocholine + (9Z)-octadecenoate + H(+)</text>
        <dbReference type="Rhea" id="RHEA:40915"/>
        <dbReference type="ChEBI" id="CHEBI:15377"/>
        <dbReference type="ChEBI" id="CHEBI:15378"/>
        <dbReference type="ChEBI" id="CHEBI:30823"/>
        <dbReference type="ChEBI" id="CHEBI:34112"/>
        <dbReference type="ChEBI" id="CHEBI:64496"/>
    </reaction>
    <physiologicalReaction direction="left-to-right" evidence="42">
        <dbReference type="Rhea" id="RHEA:40916"/>
    </physiologicalReaction>
</comment>
<comment type="catalytic activity">
    <reaction evidence="31">
        <text>a 1-O-alkyl-2-acyl-sn-glycero-3-phosphocholine + H2O = a 1-O-alkyl-sn-glycero-3-phosphocholine + a fatty acid + H(+)</text>
        <dbReference type="Rhea" id="RHEA:36231"/>
        <dbReference type="ChEBI" id="CHEBI:15377"/>
        <dbReference type="ChEBI" id="CHEBI:15378"/>
        <dbReference type="ChEBI" id="CHEBI:28868"/>
        <dbReference type="ChEBI" id="CHEBI:30909"/>
        <dbReference type="ChEBI" id="CHEBI:36702"/>
        <dbReference type="EC" id="3.1.1.4"/>
    </reaction>
    <physiologicalReaction direction="left-to-right" evidence="31">
        <dbReference type="Rhea" id="RHEA:36232"/>
    </physiologicalReaction>
</comment>
<evidence type="ECO:0000256" key="41">
    <source>
        <dbReference type="ARBA" id="ARBA00048869"/>
    </source>
</evidence>
<comment type="catalytic activity">
    <reaction evidence="28">
        <text>1-hexadecanoyl-2-(9Z)-octadecenoyl-3-octadecanoyl-sn-glycerol + H2O = 1-hexadecanoyl-2-(9Z-octadecenoyl)-sn-glycerol + octadecanoate + H(+)</text>
        <dbReference type="Rhea" id="RHEA:41111"/>
        <dbReference type="ChEBI" id="CHEBI:15377"/>
        <dbReference type="ChEBI" id="CHEBI:15378"/>
        <dbReference type="ChEBI" id="CHEBI:25629"/>
        <dbReference type="ChEBI" id="CHEBI:75466"/>
        <dbReference type="ChEBI" id="CHEBI:77623"/>
    </reaction>
    <physiologicalReaction direction="left-to-right" evidence="28">
        <dbReference type="Rhea" id="RHEA:41112"/>
    </physiologicalReaction>
</comment>
<dbReference type="PROSITE" id="PS01098">
    <property type="entry name" value="LIPASE_GDSL_SER"/>
    <property type="match status" value="1"/>
</dbReference>
<keyword evidence="12 48" id="KW-1133">Transmembrane helix</keyword>
<sequence>MRTNFDRQRMLPLLVIALLGFSTEPASAQPCTQISLSKTLPSSAHSVRPSDVAVLSAIGLPHTHSSELSRVLSRLHELLTMFNPAMTSTLLGQTNLYSESSQHRALVEQAKELPLSLMSNQAVELDTDWKLVMLFVQVDELCVCQDQVSETIKAAVHQVDLALQVLQSQLKRTIVNVALWYGEYDTGFRYQNRMCQCMEEKHEGELRLLKAILTQVLQESLDRHLVEKQWYSNRDDFTVLLQDAPFITSEPASFISAAPRAGEQHTDKLAVQMWANLLQPIIGQQNMEENSMIISVLCPSEDRPFLRTESNSPSDHTSEPSPLLNPIMGSHMPCEDRSPSNSPPTSVHALRPGDIKVVAAVGDSLTAGNGVGSGSSVINLLDVRTQYRGLSYSVGGDENLTTVTTLPNILREFNPSLTGYSVGKGKEHTTQAFLNQAVAGERAKDIPDQVRALVARMKNDSRVNFQDDWKVITLFIGGNDMCEYCYNSLFYSTDNYVRHIRESLDYLHKQVPRALVNLVEPLYIPILRQMHTEENAYLKCPTWLANILCPCVISPKEGSVTLQKLHVLNRDYQRGLHELVESGQYDTHNNFTVVLQPFLRDIIIPVMEDGRPDRTYFSPDCFHLSQKAQTQMARGLWNNMLEPLGKKTAQQDFNDAISVKCPSKTSPFVRTYVNSNYTYEEPTPTLPPITNWGSDFSCGNFAPSTSVPTSVHKLRPGDIKVVAALGDSNTAAVGAKAKNVLQLNTQYKGVSWSIGGDQTLDTVTTLPNILKKFNPSLQGFSKGQGFLQNNGFNMAVPGAMAFDIAAQVQALIKAMKDDKKVNFEQDWKLVTLLVGARDLCDYCMDHNNLTPKNYSENLMLSLDMLYKEVPRVMVNVIEVLEMNPLRSVRKNDLVCNLIQRNACPCFLNPEENSPELAEVRQINQEYQIETERLVSGVRYDGREDFTVVVQPYLRNVFVPLIGIGKPDLSFFSVDCFHISERAHAEMAIALWNNMLEPVGMKQGYNNFTYNRTKINCPSEDQPFIFTKVNSLPSPPVTTTTPVPVTNTTTPSPVPRCDSSIPVWVPVLLGVTGLLIGWGITWLLMSCRERRNKRKMGEKEVEMKGTGF</sequence>
<evidence type="ECO:0000256" key="9">
    <source>
        <dbReference type="ARBA" id="ARBA00022729"/>
    </source>
</evidence>
<evidence type="ECO:0000256" key="14">
    <source>
        <dbReference type="ARBA" id="ARBA00023136"/>
    </source>
</evidence>
<evidence type="ECO:0000256" key="8">
    <source>
        <dbReference type="ARBA" id="ARBA00022692"/>
    </source>
</evidence>
<keyword evidence="8 48" id="KW-0812">Transmembrane</keyword>
<evidence type="ECO:0000256" key="13">
    <source>
        <dbReference type="ARBA" id="ARBA00023098"/>
    </source>
</evidence>
<evidence type="ECO:0000256" key="47">
    <source>
        <dbReference type="SAM" id="MobiDB-lite"/>
    </source>
</evidence>
<comment type="catalytic activity">
    <reaction evidence="29">
        <text>2,3-di-(9Z)-octadecenoyl-sn-glycerol + H2O = 3-(9Z-octadecenoyl)-sn-glycerol + (9Z)-octadecenoate + H(+)</text>
        <dbReference type="Rhea" id="RHEA:42604"/>
        <dbReference type="ChEBI" id="CHEBI:15377"/>
        <dbReference type="ChEBI" id="CHEBI:15378"/>
        <dbReference type="ChEBI" id="CHEBI:30823"/>
        <dbReference type="ChEBI" id="CHEBI:75824"/>
        <dbReference type="ChEBI" id="CHEBI:75938"/>
    </reaction>
    <physiologicalReaction direction="left-to-right" evidence="29">
        <dbReference type="Rhea" id="RHEA:42605"/>
    </physiologicalReaction>
</comment>
<evidence type="ECO:0000256" key="39">
    <source>
        <dbReference type="ARBA" id="ARBA00048656"/>
    </source>
</evidence>
<evidence type="ECO:0000256" key="33">
    <source>
        <dbReference type="ARBA" id="ARBA00048227"/>
    </source>
</evidence>
<keyword evidence="13" id="KW-0443">Lipid metabolism</keyword>